<dbReference type="GeneID" id="29109528"/>
<name>A0A177D1G5_ALTAL</name>
<dbReference type="KEGG" id="aalt:CC77DRAFT_1014988"/>
<accession>A0A177D1G5</accession>
<keyword evidence="3" id="KW-1185">Reference proteome</keyword>
<evidence type="ECO:0000256" key="1">
    <source>
        <dbReference type="SAM" id="Phobius"/>
    </source>
</evidence>
<keyword evidence="1" id="KW-0472">Membrane</keyword>
<dbReference type="VEuPathDB" id="FungiDB:CC77DRAFT_1014988"/>
<dbReference type="EMBL" id="KV441517">
    <property type="protein sequence ID" value="OAG13258.1"/>
    <property type="molecule type" value="Genomic_DNA"/>
</dbReference>
<protein>
    <submittedName>
        <fullName evidence="2">Uncharacterized protein</fullName>
    </submittedName>
</protein>
<evidence type="ECO:0000313" key="2">
    <source>
        <dbReference type="EMBL" id="OAG13258.1"/>
    </source>
</evidence>
<organism evidence="2 3">
    <name type="scientific">Alternaria alternata</name>
    <name type="common">Alternaria rot fungus</name>
    <name type="synonym">Torula alternata</name>
    <dbReference type="NCBI Taxonomy" id="5599"/>
    <lineage>
        <taxon>Eukaryota</taxon>
        <taxon>Fungi</taxon>
        <taxon>Dikarya</taxon>
        <taxon>Ascomycota</taxon>
        <taxon>Pezizomycotina</taxon>
        <taxon>Dothideomycetes</taxon>
        <taxon>Pleosporomycetidae</taxon>
        <taxon>Pleosporales</taxon>
        <taxon>Pleosporineae</taxon>
        <taxon>Pleosporaceae</taxon>
        <taxon>Alternaria</taxon>
        <taxon>Alternaria sect. Alternaria</taxon>
        <taxon>Alternaria alternata complex</taxon>
    </lineage>
</organism>
<sequence length="121" mass="13602">MFLNIIRSDKLLGRRKIGLVCRLLHSSYRDVCCSLEQQDVTAHEYKSVGISTTAKQQSDLEDSEAAKNIVYRSAWLHIDDCLGHNHLPYTSLAGIFVIVIVAILVSSDIIDIRIQLTHLPI</sequence>
<proteinExistence type="predicted"/>
<dbReference type="AlphaFoldDB" id="A0A177D1G5"/>
<keyword evidence="1" id="KW-1133">Transmembrane helix</keyword>
<dbReference type="Proteomes" id="UP000077248">
    <property type="component" value="Unassembled WGS sequence"/>
</dbReference>
<gene>
    <name evidence="2" type="ORF">CC77DRAFT_1014988</name>
</gene>
<evidence type="ECO:0000313" key="3">
    <source>
        <dbReference type="Proteomes" id="UP000077248"/>
    </source>
</evidence>
<keyword evidence="1" id="KW-0812">Transmembrane</keyword>
<feature type="transmembrane region" description="Helical" evidence="1">
    <location>
        <begin position="86"/>
        <end position="105"/>
    </location>
</feature>
<reference evidence="2 3" key="1">
    <citation type="submission" date="2016-05" db="EMBL/GenBank/DDBJ databases">
        <title>Comparative analysis of secretome profiles of manganese(II)-oxidizing ascomycete fungi.</title>
        <authorList>
            <consortium name="DOE Joint Genome Institute"/>
            <person name="Zeiner C.A."/>
            <person name="Purvine S.O."/>
            <person name="Zink E.M."/>
            <person name="Wu S."/>
            <person name="Pasa-Tolic L."/>
            <person name="Chaput D.L."/>
            <person name="Haridas S."/>
            <person name="Grigoriev I.V."/>
            <person name="Santelli C.M."/>
            <person name="Hansel C.M."/>
        </authorList>
    </citation>
    <scope>NUCLEOTIDE SEQUENCE [LARGE SCALE GENOMIC DNA]</scope>
    <source>
        <strain evidence="2 3">SRC1lrK2f</strain>
    </source>
</reference>
<dbReference type="RefSeq" id="XP_018378679.1">
    <property type="nucleotide sequence ID" value="XM_018523934.1"/>
</dbReference>